<proteinExistence type="predicted"/>
<organism evidence="1">
    <name type="scientific">Edafosvirus sp</name>
    <dbReference type="NCBI Taxonomy" id="2487765"/>
    <lineage>
        <taxon>Viruses</taxon>
        <taxon>Varidnaviria</taxon>
        <taxon>Bamfordvirae</taxon>
        <taxon>Nucleocytoviricota</taxon>
        <taxon>Megaviricetes</taxon>
        <taxon>Imitervirales</taxon>
        <taxon>Mimiviridae</taxon>
        <taxon>Klosneuvirinae</taxon>
    </lineage>
</organism>
<reference evidence="1" key="1">
    <citation type="submission" date="2018-10" db="EMBL/GenBank/DDBJ databases">
        <title>Hidden diversity of soil giant viruses.</title>
        <authorList>
            <person name="Schulz F."/>
            <person name="Alteio L."/>
            <person name="Goudeau D."/>
            <person name="Ryan E.M."/>
            <person name="Malmstrom R.R."/>
            <person name="Blanchard J."/>
            <person name="Woyke T."/>
        </authorList>
    </citation>
    <scope>NUCLEOTIDE SEQUENCE</scope>
    <source>
        <strain evidence="1">EDV1</strain>
    </source>
</reference>
<gene>
    <name evidence="1" type="ORF">Edafosvirus25_12</name>
</gene>
<sequence length="178" mass="21175">MTDIENIDYDSLQDYDPETIAQIIFGKNPDKPCSHQILSLENDAGDASYIFEIILTIFMEGIMKLYNNLDGVDLNHFNEDYLLALQPWLHSLVFNLKIEKCLTENIEKYGDYYCKIATKNHKEYETYFQNNDLPKKYRFFLNPIYANECKKEKLDDLYATFIINDTVYILRFNFYQFS</sequence>
<accession>A0A3G4ZUW6</accession>
<dbReference type="EMBL" id="MK072090">
    <property type="protein sequence ID" value="AYV78698.1"/>
    <property type="molecule type" value="Genomic_DNA"/>
</dbReference>
<name>A0A3G4ZUW6_9VIRU</name>
<evidence type="ECO:0000313" key="1">
    <source>
        <dbReference type="EMBL" id="AYV78698.1"/>
    </source>
</evidence>
<protein>
    <submittedName>
        <fullName evidence="1">Uncharacterized protein</fullName>
    </submittedName>
</protein>